<evidence type="ECO:0000256" key="1">
    <source>
        <dbReference type="SAM" id="MobiDB-lite"/>
    </source>
</evidence>
<accession>A0ABR3DSL2</accession>
<gene>
    <name evidence="2" type="ORF">QR685DRAFT_433455</name>
</gene>
<name>A0ABR3DSL2_NEUIN</name>
<feature type="region of interest" description="Disordered" evidence="1">
    <location>
        <begin position="1"/>
        <end position="44"/>
    </location>
</feature>
<reference evidence="2 3" key="1">
    <citation type="submission" date="2023-09" db="EMBL/GenBank/DDBJ databases">
        <title>Multi-omics analysis of a traditional fermented food reveals byproduct-associated fungal strains for waste-to-food upcycling.</title>
        <authorList>
            <consortium name="Lawrence Berkeley National Laboratory"/>
            <person name="Rekdal V.M."/>
            <person name="Villalobos-Escobedo J.M."/>
            <person name="Rodriguez-Valeron N."/>
            <person name="Garcia M.O."/>
            <person name="Vasquez D.P."/>
            <person name="Damayanti I."/>
            <person name="Sorensen P.M."/>
            <person name="Baidoo E.E."/>
            <person name="De Carvalho A.C."/>
            <person name="Riley R."/>
            <person name="Lipzen A."/>
            <person name="He G."/>
            <person name="Yan M."/>
            <person name="Haridas S."/>
            <person name="Daum C."/>
            <person name="Yoshinaga Y."/>
            <person name="Ng V."/>
            <person name="Grigoriev I.V."/>
            <person name="Munk R."/>
            <person name="Nuraida L."/>
            <person name="Wijaya C.H."/>
            <person name="Morales P.-C."/>
            <person name="Keasling J.D."/>
        </authorList>
    </citation>
    <scope>NUCLEOTIDE SEQUENCE [LARGE SCALE GENOMIC DNA]</scope>
    <source>
        <strain evidence="2 3">FGSC 2613</strain>
    </source>
</reference>
<proteinExistence type="predicted"/>
<evidence type="ECO:0000313" key="2">
    <source>
        <dbReference type="EMBL" id="KAL0475650.1"/>
    </source>
</evidence>
<sequence>MRQSVHNNQCRVSQPPPEQSPGLNRVKLQDGNSRARRGEGPPPVPYHTVIGQLHSRMLDILLAIDISLALPYSGASQILPEKDPLEDGCIKMDPQPNCMAAPHPGTVGTPDEMKLRTWDECVLRSYDTSIR</sequence>
<dbReference type="Proteomes" id="UP001451303">
    <property type="component" value="Unassembled WGS sequence"/>
</dbReference>
<dbReference type="EMBL" id="JAVLET010000001">
    <property type="protein sequence ID" value="KAL0475650.1"/>
    <property type="molecule type" value="Genomic_DNA"/>
</dbReference>
<keyword evidence="3" id="KW-1185">Reference proteome</keyword>
<comment type="caution">
    <text evidence="2">The sequence shown here is derived from an EMBL/GenBank/DDBJ whole genome shotgun (WGS) entry which is preliminary data.</text>
</comment>
<evidence type="ECO:0000313" key="3">
    <source>
        <dbReference type="Proteomes" id="UP001451303"/>
    </source>
</evidence>
<organism evidence="2 3">
    <name type="scientific">Neurospora intermedia</name>
    <dbReference type="NCBI Taxonomy" id="5142"/>
    <lineage>
        <taxon>Eukaryota</taxon>
        <taxon>Fungi</taxon>
        <taxon>Dikarya</taxon>
        <taxon>Ascomycota</taxon>
        <taxon>Pezizomycotina</taxon>
        <taxon>Sordariomycetes</taxon>
        <taxon>Sordariomycetidae</taxon>
        <taxon>Sordariales</taxon>
        <taxon>Sordariaceae</taxon>
        <taxon>Neurospora</taxon>
    </lineage>
</organism>
<feature type="compositionally biased region" description="Polar residues" evidence="1">
    <location>
        <begin position="1"/>
        <end position="12"/>
    </location>
</feature>
<protein>
    <submittedName>
        <fullName evidence="2">Uncharacterized protein</fullName>
    </submittedName>
</protein>